<protein>
    <recommendedName>
        <fullName evidence="6">UDP-glucose/GDP-mannose dehydrogenase dimerisation domain-containing protein</fullName>
    </recommendedName>
</protein>
<dbReference type="Gene3D" id="3.40.50.720">
    <property type="entry name" value="NAD(P)-binding Rossmann-like Domain"/>
    <property type="match status" value="1"/>
</dbReference>
<dbReference type="InterPro" id="IPR014026">
    <property type="entry name" value="UDP-Glc/GDP-Man_DH_dimer"/>
</dbReference>
<dbReference type="InterPro" id="IPR013328">
    <property type="entry name" value="6PGD_dom2"/>
</dbReference>
<dbReference type="PANTHER" id="PTHR43750:SF3">
    <property type="entry name" value="UDP-GLUCOSE 6-DEHYDROGENASE TUAD"/>
    <property type="match status" value="1"/>
</dbReference>
<dbReference type="InterPro" id="IPR008927">
    <property type="entry name" value="6-PGluconate_DH-like_C_sf"/>
</dbReference>
<dbReference type="Gene3D" id="1.10.1040.10">
    <property type="entry name" value="N-(1-d-carboxylethyl)-l-norvaline Dehydrogenase, domain 2"/>
    <property type="match status" value="1"/>
</dbReference>
<reference evidence="4 5" key="1">
    <citation type="journal article" date="2016" name="Nat. Commun.">
        <title>Thousands of microbial genomes shed light on interconnected biogeochemical processes in an aquifer system.</title>
        <authorList>
            <person name="Anantharaman K."/>
            <person name="Brown C.T."/>
            <person name="Hug L.A."/>
            <person name="Sharon I."/>
            <person name="Castelle C.J."/>
            <person name="Probst A.J."/>
            <person name="Thomas B.C."/>
            <person name="Singh A."/>
            <person name="Wilkins M.J."/>
            <person name="Karaoz U."/>
            <person name="Brodie E.L."/>
            <person name="Williams K.H."/>
            <person name="Hubbard S.S."/>
            <person name="Banfield J.F."/>
        </authorList>
    </citation>
    <scope>NUCLEOTIDE SEQUENCE [LARGE SCALE GENOMIC DNA]</scope>
</reference>
<dbReference type="Pfam" id="PF03721">
    <property type="entry name" value="UDPG_MGDP_dh_N"/>
    <property type="match status" value="1"/>
</dbReference>
<evidence type="ECO:0000256" key="1">
    <source>
        <dbReference type="ARBA" id="ARBA00006601"/>
    </source>
</evidence>
<gene>
    <name evidence="4" type="ORF">A2765_01295</name>
</gene>
<feature type="domain" description="UDP-glucose/GDP-mannose dehydrogenase N-terminal" evidence="3">
    <location>
        <begin position="45"/>
        <end position="140"/>
    </location>
</feature>
<dbReference type="Pfam" id="PF00984">
    <property type="entry name" value="UDPG_MGDP_dh"/>
    <property type="match status" value="1"/>
</dbReference>
<evidence type="ECO:0000313" key="4">
    <source>
        <dbReference type="EMBL" id="OGG57989.1"/>
    </source>
</evidence>
<evidence type="ECO:0008006" key="6">
    <source>
        <dbReference type="Google" id="ProtNLM"/>
    </source>
</evidence>
<dbReference type="InterPro" id="IPR001732">
    <property type="entry name" value="UDP-Glc/GDP-Man_DH_N"/>
</dbReference>
<accession>A0A1F6D967</accession>
<dbReference type="GO" id="GO:0051287">
    <property type="term" value="F:NAD binding"/>
    <property type="evidence" value="ECO:0007669"/>
    <property type="project" value="InterPro"/>
</dbReference>
<dbReference type="SUPFAM" id="SSF48179">
    <property type="entry name" value="6-phosphogluconate dehydrogenase C-terminal domain-like"/>
    <property type="match status" value="1"/>
</dbReference>
<organism evidence="4 5">
    <name type="scientific">Candidatus Kaiserbacteria bacterium RIFCSPHIGHO2_01_FULL_56_24</name>
    <dbReference type="NCBI Taxonomy" id="1798487"/>
    <lineage>
        <taxon>Bacteria</taxon>
        <taxon>Candidatus Kaiseribacteriota</taxon>
    </lineage>
</organism>
<sequence length="304" mass="33452">MATNKKLLVGFIGQGYVGGSYANNFERRGFKTVRYALEESYRANKGEIKECDIVFVCVPTPTTPKGFDVSIVKGALPLAGKGKIVVIKSTLQPGTTRRLQKKFPMVTIMCSPEFLSVATAQMDADSPFSNIIGIPARSARHTRAAKLVHSILPEAPFSLTCKSEEAEIIKYAHNFSGYTQVIAFNIVYDLARRFGCDWDPIQHAVNADPLIPNRYANPIHKSGRGAGGACFIKDIASLARLYRSTVRDKEGVDFLTALQKKNIALLAKTNKDLDLLKGVYGASVLKKNKKSARKTTNAKRRKTH</sequence>
<comment type="caution">
    <text evidence="4">The sequence shown here is derived from an EMBL/GenBank/DDBJ whole genome shotgun (WGS) entry which is preliminary data.</text>
</comment>
<comment type="similarity">
    <text evidence="1">Belongs to the UDP-glucose/GDP-mannose dehydrogenase family.</text>
</comment>
<dbReference type="GO" id="GO:0016616">
    <property type="term" value="F:oxidoreductase activity, acting on the CH-OH group of donors, NAD or NADP as acceptor"/>
    <property type="evidence" value="ECO:0007669"/>
    <property type="project" value="InterPro"/>
</dbReference>
<feature type="domain" description="UDP-glucose/GDP-mannose dehydrogenase dimerisation" evidence="2">
    <location>
        <begin position="164"/>
        <end position="245"/>
    </location>
</feature>
<evidence type="ECO:0000259" key="3">
    <source>
        <dbReference type="Pfam" id="PF03721"/>
    </source>
</evidence>
<dbReference type="EMBL" id="MFLA01000040">
    <property type="protein sequence ID" value="OGG57989.1"/>
    <property type="molecule type" value="Genomic_DNA"/>
</dbReference>
<dbReference type="PANTHER" id="PTHR43750">
    <property type="entry name" value="UDP-GLUCOSE 6-DEHYDROGENASE TUAD"/>
    <property type="match status" value="1"/>
</dbReference>
<proteinExistence type="inferred from homology"/>
<dbReference type="AlphaFoldDB" id="A0A1F6D967"/>
<dbReference type="SUPFAM" id="SSF51735">
    <property type="entry name" value="NAD(P)-binding Rossmann-fold domains"/>
    <property type="match status" value="1"/>
</dbReference>
<evidence type="ECO:0000313" key="5">
    <source>
        <dbReference type="Proteomes" id="UP000176377"/>
    </source>
</evidence>
<dbReference type="Proteomes" id="UP000176377">
    <property type="component" value="Unassembled WGS sequence"/>
</dbReference>
<name>A0A1F6D967_9BACT</name>
<dbReference type="InterPro" id="IPR036291">
    <property type="entry name" value="NAD(P)-bd_dom_sf"/>
</dbReference>
<evidence type="ECO:0000259" key="2">
    <source>
        <dbReference type="Pfam" id="PF00984"/>
    </source>
</evidence>